<proteinExistence type="predicted"/>
<dbReference type="RefSeq" id="WP_310027411.1">
    <property type="nucleotide sequence ID" value="NZ_JAVDVI010000013.1"/>
</dbReference>
<reference evidence="4 5" key="1">
    <citation type="submission" date="2023-07" db="EMBL/GenBank/DDBJ databases">
        <title>Sorghum-associated microbial communities from plants grown in Nebraska, USA.</title>
        <authorList>
            <person name="Schachtman D."/>
        </authorList>
    </citation>
    <scope>NUCLEOTIDE SEQUENCE [LARGE SCALE GENOMIC DNA]</scope>
    <source>
        <strain evidence="4 5">3773</strain>
    </source>
</reference>
<feature type="signal peptide" evidence="2">
    <location>
        <begin position="1"/>
        <end position="19"/>
    </location>
</feature>
<dbReference type="InterPro" id="IPR011250">
    <property type="entry name" value="OMP/PagP_B-barrel"/>
</dbReference>
<gene>
    <name evidence="4" type="ORF">J2X31_002825</name>
</gene>
<evidence type="ECO:0000256" key="2">
    <source>
        <dbReference type="SAM" id="SignalP"/>
    </source>
</evidence>
<name>A0ABU1TSE4_9FLAO</name>
<dbReference type="Proteomes" id="UP001255185">
    <property type="component" value="Unassembled WGS sequence"/>
</dbReference>
<comment type="caution">
    <text evidence="4">The sequence shown here is derived from an EMBL/GenBank/DDBJ whole genome shotgun (WGS) entry which is preliminary data.</text>
</comment>
<protein>
    <submittedName>
        <fullName evidence="4">Opacity protein-like surface antigen</fullName>
    </submittedName>
</protein>
<evidence type="ECO:0000313" key="4">
    <source>
        <dbReference type="EMBL" id="MDR6968799.1"/>
    </source>
</evidence>
<feature type="domain" description="Outer membrane protein beta-barrel" evidence="3">
    <location>
        <begin position="8"/>
        <end position="162"/>
    </location>
</feature>
<evidence type="ECO:0000259" key="3">
    <source>
        <dbReference type="Pfam" id="PF13505"/>
    </source>
</evidence>
<keyword evidence="1 2" id="KW-0732">Signal</keyword>
<feature type="chain" id="PRO_5045920407" evidence="2">
    <location>
        <begin position="20"/>
        <end position="162"/>
    </location>
</feature>
<dbReference type="SUPFAM" id="SSF56925">
    <property type="entry name" value="OMPA-like"/>
    <property type="match status" value="1"/>
</dbReference>
<keyword evidence="5" id="KW-1185">Reference proteome</keyword>
<dbReference type="EMBL" id="JAVDVI010000013">
    <property type="protein sequence ID" value="MDR6968799.1"/>
    <property type="molecule type" value="Genomic_DNA"/>
</dbReference>
<accession>A0ABU1TSE4</accession>
<dbReference type="Pfam" id="PF13505">
    <property type="entry name" value="OMP_b-brl"/>
    <property type="match status" value="1"/>
</dbReference>
<organism evidence="4 5">
    <name type="scientific">Flavobacterium arsenatis</name>
    <dbReference type="NCBI Taxonomy" id="1484332"/>
    <lineage>
        <taxon>Bacteria</taxon>
        <taxon>Pseudomonadati</taxon>
        <taxon>Bacteroidota</taxon>
        <taxon>Flavobacteriia</taxon>
        <taxon>Flavobacteriales</taxon>
        <taxon>Flavobacteriaceae</taxon>
        <taxon>Flavobacterium</taxon>
    </lineage>
</organism>
<evidence type="ECO:0000256" key="1">
    <source>
        <dbReference type="ARBA" id="ARBA00022729"/>
    </source>
</evidence>
<sequence length="162" mass="17246">MKKVLLGAFLLAGTFCATAQETKFGVKAGVDFASAKVKYDLGPLGSGTATSSETGFFVGGFATIGLSEKFAFQPEVLYVAISDLNFISVPVLAKYSFAEKFHALAGPSFNYFLDAEEDEFKLNVDFGASYDITENLDVNAKYSLGFGDVAVNGVFAGVGYKF</sequence>
<dbReference type="InterPro" id="IPR027385">
    <property type="entry name" value="Beta-barrel_OMP"/>
</dbReference>
<evidence type="ECO:0000313" key="5">
    <source>
        <dbReference type="Proteomes" id="UP001255185"/>
    </source>
</evidence>